<protein>
    <submittedName>
        <fullName evidence="1">Uncharacterized protein</fullName>
    </submittedName>
</protein>
<accession>A0A0F9Y2V7</accession>
<organism evidence="1">
    <name type="scientific">marine sediment metagenome</name>
    <dbReference type="NCBI Taxonomy" id="412755"/>
    <lineage>
        <taxon>unclassified sequences</taxon>
        <taxon>metagenomes</taxon>
        <taxon>ecological metagenomes</taxon>
    </lineage>
</organism>
<comment type="caution">
    <text evidence="1">The sequence shown here is derived from an EMBL/GenBank/DDBJ whole genome shotgun (WGS) entry which is preliminary data.</text>
</comment>
<sequence length="85" mass="10174">MYDSTTVIRFRRLQDELRRNCYFLDILNNQNFIVGDSRYINKWQSMMDSQDPRCETKMGVFQSLDEVRAFALGLTLGKNKKWKID</sequence>
<reference evidence="1" key="1">
    <citation type="journal article" date="2015" name="Nature">
        <title>Complex archaea that bridge the gap between prokaryotes and eukaryotes.</title>
        <authorList>
            <person name="Spang A."/>
            <person name="Saw J.H."/>
            <person name="Jorgensen S.L."/>
            <person name="Zaremba-Niedzwiedzka K."/>
            <person name="Martijn J."/>
            <person name="Lind A.E."/>
            <person name="van Eijk R."/>
            <person name="Schleper C."/>
            <person name="Guy L."/>
            <person name="Ettema T.J."/>
        </authorList>
    </citation>
    <scope>NUCLEOTIDE SEQUENCE</scope>
</reference>
<evidence type="ECO:0000313" key="1">
    <source>
        <dbReference type="EMBL" id="KKN99013.1"/>
    </source>
</evidence>
<dbReference type="EMBL" id="LAZR01000049">
    <property type="protein sequence ID" value="KKN99013.1"/>
    <property type="molecule type" value="Genomic_DNA"/>
</dbReference>
<dbReference type="AlphaFoldDB" id="A0A0F9Y2V7"/>
<name>A0A0F9Y2V7_9ZZZZ</name>
<proteinExistence type="predicted"/>
<gene>
    <name evidence="1" type="ORF">LCGC14_0142580</name>
</gene>